<proteinExistence type="predicted"/>
<dbReference type="GO" id="GO:0000156">
    <property type="term" value="F:phosphorelay response regulator activity"/>
    <property type="evidence" value="ECO:0007669"/>
    <property type="project" value="InterPro"/>
</dbReference>
<keyword evidence="5" id="KW-1185">Reference proteome</keyword>
<sequence>MKINCIIIDDEPLAIDLLTGYVEKVPYLQLKGSFFRPMDAMTVLNTGKIDLIYLDVSMPDLSGIEFLKSLAHPPRVIFVSAHEHFAFQGFEVNAIDYLLKPVPFNRFLLGAERALDVLKNKIAQQHDYIFVKVEHNIVKVPLESIYYIEGYKDYLKIHTDKPNPILTLTTFKSMEDLLPDNFQRIHRSFMISIDKIISFRNSKVYIKNRYIPIGESYSEIFYKTVVGERLQ</sequence>
<reference evidence="4 5" key="1">
    <citation type="submission" date="2021-05" db="EMBL/GenBank/DDBJ databases">
        <title>A Polyphasic approach of four new species of the genus Ohtaekwangia: Ohtaekwangia histidinii sp. nov., Ohtaekwangia cretensis sp. nov., Ohtaekwangia indiensis sp. nov., Ohtaekwangia reichenbachii sp. nov. from diverse environment.</title>
        <authorList>
            <person name="Octaviana S."/>
        </authorList>
    </citation>
    <scope>NUCLEOTIDE SEQUENCE [LARGE SCALE GENOMIC DNA]</scope>
    <source>
        <strain evidence="4 5">PWU37</strain>
    </source>
</reference>
<dbReference type="PROSITE" id="PS50110">
    <property type="entry name" value="RESPONSE_REGULATORY"/>
    <property type="match status" value="1"/>
</dbReference>
<dbReference type="Proteomes" id="UP001319180">
    <property type="component" value="Unassembled WGS sequence"/>
</dbReference>
<feature type="domain" description="Response regulatory" evidence="2">
    <location>
        <begin position="4"/>
        <end position="115"/>
    </location>
</feature>
<dbReference type="PANTHER" id="PTHR37299:SF1">
    <property type="entry name" value="STAGE 0 SPORULATION PROTEIN A HOMOLOG"/>
    <property type="match status" value="1"/>
</dbReference>
<dbReference type="SMART" id="SM00448">
    <property type="entry name" value="REC"/>
    <property type="match status" value="1"/>
</dbReference>
<evidence type="ECO:0000313" key="5">
    <source>
        <dbReference type="Proteomes" id="UP001319180"/>
    </source>
</evidence>
<comment type="caution">
    <text evidence="4">The sequence shown here is derived from an EMBL/GenBank/DDBJ whole genome shotgun (WGS) entry which is preliminary data.</text>
</comment>
<dbReference type="InterPro" id="IPR046947">
    <property type="entry name" value="LytR-like"/>
</dbReference>
<dbReference type="Gene3D" id="3.40.50.2300">
    <property type="match status" value="1"/>
</dbReference>
<dbReference type="Pfam" id="PF04397">
    <property type="entry name" value="LytTR"/>
    <property type="match status" value="1"/>
</dbReference>
<accession>A0AAP2GC59</accession>
<dbReference type="EMBL" id="JAHESC010000005">
    <property type="protein sequence ID" value="MBT1685939.1"/>
    <property type="molecule type" value="Genomic_DNA"/>
</dbReference>
<dbReference type="SUPFAM" id="SSF52172">
    <property type="entry name" value="CheY-like"/>
    <property type="match status" value="1"/>
</dbReference>
<dbReference type="GO" id="GO:0003677">
    <property type="term" value="F:DNA binding"/>
    <property type="evidence" value="ECO:0007669"/>
    <property type="project" value="UniProtKB-KW"/>
</dbReference>
<dbReference type="InterPro" id="IPR007492">
    <property type="entry name" value="LytTR_DNA-bd_dom"/>
</dbReference>
<evidence type="ECO:0000259" key="3">
    <source>
        <dbReference type="PROSITE" id="PS50930"/>
    </source>
</evidence>
<dbReference type="Pfam" id="PF00072">
    <property type="entry name" value="Response_reg"/>
    <property type="match status" value="1"/>
</dbReference>
<name>A0AAP2GC59_9BACT</name>
<evidence type="ECO:0000259" key="2">
    <source>
        <dbReference type="PROSITE" id="PS50110"/>
    </source>
</evidence>
<keyword evidence="1" id="KW-0597">Phosphoprotein</keyword>
<feature type="domain" description="HTH LytTR-type" evidence="3">
    <location>
        <begin position="129"/>
        <end position="200"/>
    </location>
</feature>
<dbReference type="SMART" id="SM00850">
    <property type="entry name" value="LytTR"/>
    <property type="match status" value="1"/>
</dbReference>
<evidence type="ECO:0000256" key="1">
    <source>
        <dbReference type="PROSITE-ProRule" id="PRU00169"/>
    </source>
</evidence>
<feature type="modified residue" description="4-aspartylphosphate" evidence="1">
    <location>
        <position position="55"/>
    </location>
</feature>
<gene>
    <name evidence="4" type="ORF">KK078_05200</name>
</gene>
<dbReference type="RefSeq" id="WP_254089190.1">
    <property type="nucleotide sequence ID" value="NZ_JAHESC010000005.1"/>
</dbReference>
<dbReference type="AlphaFoldDB" id="A0AAP2GC59"/>
<dbReference type="InterPro" id="IPR001789">
    <property type="entry name" value="Sig_transdc_resp-reg_receiver"/>
</dbReference>
<organism evidence="4 5">
    <name type="scientific">Dawidia soli</name>
    <dbReference type="NCBI Taxonomy" id="2782352"/>
    <lineage>
        <taxon>Bacteria</taxon>
        <taxon>Pseudomonadati</taxon>
        <taxon>Bacteroidota</taxon>
        <taxon>Cytophagia</taxon>
        <taxon>Cytophagales</taxon>
        <taxon>Chryseotaleaceae</taxon>
        <taxon>Dawidia</taxon>
    </lineage>
</organism>
<dbReference type="PROSITE" id="PS50930">
    <property type="entry name" value="HTH_LYTTR"/>
    <property type="match status" value="1"/>
</dbReference>
<dbReference type="Gene3D" id="2.40.50.1020">
    <property type="entry name" value="LytTr DNA-binding domain"/>
    <property type="match status" value="1"/>
</dbReference>
<evidence type="ECO:0000313" key="4">
    <source>
        <dbReference type="EMBL" id="MBT1685939.1"/>
    </source>
</evidence>
<protein>
    <submittedName>
        <fullName evidence="4">LytTR family DNA-binding domain-containing protein</fullName>
    </submittedName>
</protein>
<dbReference type="InterPro" id="IPR011006">
    <property type="entry name" value="CheY-like_superfamily"/>
</dbReference>
<keyword evidence="4" id="KW-0238">DNA-binding</keyword>
<dbReference type="PANTHER" id="PTHR37299">
    <property type="entry name" value="TRANSCRIPTIONAL REGULATOR-RELATED"/>
    <property type="match status" value="1"/>
</dbReference>